<evidence type="ECO:0000256" key="8">
    <source>
        <dbReference type="ARBA" id="ARBA00023002"/>
    </source>
</evidence>
<dbReference type="InterPro" id="IPR013509">
    <property type="entry name" value="RNR_lsu_N"/>
</dbReference>
<dbReference type="InterPro" id="IPR004042">
    <property type="entry name" value="Intein_endonuc_central"/>
</dbReference>
<dbReference type="InterPro" id="IPR006142">
    <property type="entry name" value="INTEIN"/>
</dbReference>
<dbReference type="InterPro" id="IPR000788">
    <property type="entry name" value="RNR_lg_C"/>
</dbReference>
<dbReference type="GO" id="GO:0004748">
    <property type="term" value="F:ribonucleoside-diphosphate reductase activity, thioredoxin disulfide as acceptor"/>
    <property type="evidence" value="ECO:0007669"/>
    <property type="project" value="UniProtKB-EC"/>
</dbReference>
<dbReference type="GO" id="GO:0016539">
    <property type="term" value="P:intein-mediated protein splicing"/>
    <property type="evidence" value="ECO:0007669"/>
    <property type="project" value="InterPro"/>
</dbReference>
<dbReference type="Pfam" id="PF00317">
    <property type="entry name" value="Ribonuc_red_lgN"/>
    <property type="match status" value="1"/>
</dbReference>
<evidence type="ECO:0000256" key="6">
    <source>
        <dbReference type="ARBA" id="ARBA00022840"/>
    </source>
</evidence>
<dbReference type="Gene3D" id="2.170.16.10">
    <property type="entry name" value="Hedgehog/Intein (Hint) domain"/>
    <property type="match status" value="1"/>
</dbReference>
<dbReference type="PRINTS" id="PR01183">
    <property type="entry name" value="RIBORDTASEM1"/>
</dbReference>
<evidence type="ECO:0000259" key="11">
    <source>
        <dbReference type="PROSITE" id="PS51161"/>
    </source>
</evidence>
<dbReference type="PANTHER" id="PTHR11573:SF6">
    <property type="entry name" value="RIBONUCLEOSIDE-DIPHOSPHATE REDUCTASE LARGE SUBUNIT"/>
    <property type="match status" value="1"/>
</dbReference>
<dbReference type="Pfam" id="PF03477">
    <property type="entry name" value="ATP-cone"/>
    <property type="match status" value="1"/>
</dbReference>
<dbReference type="InterPro" id="IPR036844">
    <property type="entry name" value="Hint_dom_sf"/>
</dbReference>
<keyword evidence="3" id="KW-0021">Allosteric enzyme</keyword>
<dbReference type="InterPro" id="IPR027434">
    <property type="entry name" value="Homing_endonucl"/>
</dbReference>
<evidence type="ECO:0000313" key="12">
    <source>
        <dbReference type="EMBL" id="QHT20620.1"/>
    </source>
</evidence>
<sequence length="1167" mass="135365">MKIKKRDNRLEQLSFDKIIYRLRKLCNDKNLGILSSIDPDIIAQRVVSSIYDGVTSCELDEEAARIAVSMIENLEYQKLASRIVISNLHKSTNECFSEVMENLYNNFDKNGNSMPIIADDIIEIIRKHKNTLNFAIDYNRDYLFDYFGFKTLERSYLMKIFNKEQNKMVVVERPQHMYMRVALGIHKDDIESALSTYNLISQHYYTHASPTIFNAGGRLANLSSCFLIGSFDSIEGIFKTMTDCAKISKLGGGIGTHITNIRSKGSLIRGTNGVSDGIIPMLKVYNEIGLYVNQCFTPDTWVYSEDGPKQMKDITTNDNLVTIDGTFKKVNEVIKNNINKEILEIRATNTLFPIKVTKEHELYLLKDQKKITNYSTIKNRLEKGIIKPNFYNANELTENDLVGFPIPTYELDNDINDLEYYKLYGMMLGDGHICRGRNECGITLGNDTKFDLQEFVKTYLHSKKINYWECDQYGCSSIRWSSSESLNFSREMFYNSNNEKVIKKEFLHLPKNKILKILEGLLRTDGSNLKELYFTNTSQILIMQMRYLFLRLGILTSGHIKNNVGESHITKHGRLIENKKINYVLRIPKHPILNSIIKFKNNGQHFKYFEWNGMLWGRIRSINYINYEGEVYDFNMIDNHNYLTDMGLVHNSGKRKGSFAMYIEPWHADIMEFLELRKNQGHENLRARDLFYAMWTPDLFMKQVENDGDWYLMCPDECPGLTEVYGDDFEKLYWKYVEEKRYKRIVKAQDIWTKIMDSQIETGVPYIAYKDNVNKKCNQKNLGTIKSSNLCCEISLYSDDKQYAVCNLASVALPKFVECDNDDKPYFNFEKLREIAKYIVGPMNKVIDHNHYPVPETHKSNMAHRPIGIGIQGLSDVYIKMKLPFESEGAKKLNKEIFETLYYGCLQGTIEEAKRDGPYSSYEGSPFSQGKLQFDLCKEFDNINLDEYLSGRWDWDALKRDLKQYGARNSMLIALMPTASTAQIMNNSECFEPIDSCIFKRRVLSGEYIVINKYLVSDLEKLGLWSKEMKDRIITLDGSIQQIPEIPDEIKAIYKTVWELSMKSVIEQSRDRGVFVDQMQSMNLFMANPNYKKLTSMHFYAWKQHLKTGMYYLRSRGQSSGKFSVDVNIEKQIREKQEKGEVLTKQEEEAVLACSLENPEACMLCSS</sequence>
<dbReference type="NCBIfam" id="TIGR02506">
    <property type="entry name" value="NrdE_NrdA"/>
    <property type="match status" value="1"/>
</dbReference>
<dbReference type="SMART" id="SM00305">
    <property type="entry name" value="HintC"/>
    <property type="match status" value="1"/>
</dbReference>
<evidence type="ECO:0000256" key="4">
    <source>
        <dbReference type="ARBA" id="ARBA00022741"/>
    </source>
</evidence>
<dbReference type="SMART" id="SM00306">
    <property type="entry name" value="HintN"/>
    <property type="match status" value="1"/>
</dbReference>
<dbReference type="GO" id="GO:0005524">
    <property type="term" value="F:ATP binding"/>
    <property type="evidence" value="ECO:0007669"/>
    <property type="project" value="UniProtKB-KW"/>
</dbReference>
<dbReference type="GO" id="GO:0004519">
    <property type="term" value="F:endonuclease activity"/>
    <property type="evidence" value="ECO:0007669"/>
    <property type="project" value="InterPro"/>
</dbReference>
<feature type="domain" description="DOD-type homing endonuclease" evidence="10">
    <location>
        <begin position="423"/>
        <end position="554"/>
    </location>
</feature>
<dbReference type="SUPFAM" id="SSF48168">
    <property type="entry name" value="R1 subunit of ribonucleotide reductase, N-terminal domain"/>
    <property type="match status" value="1"/>
</dbReference>
<dbReference type="InterPro" id="IPR030934">
    <property type="entry name" value="Intein_C"/>
</dbReference>
<evidence type="ECO:0000256" key="1">
    <source>
        <dbReference type="ARBA" id="ARBA00010406"/>
    </source>
</evidence>
<dbReference type="InterPro" id="IPR003586">
    <property type="entry name" value="Hint_dom_C"/>
</dbReference>
<evidence type="ECO:0000256" key="7">
    <source>
        <dbReference type="ARBA" id="ARBA00023000"/>
    </source>
</evidence>
<dbReference type="Pfam" id="PF02867">
    <property type="entry name" value="Ribonuc_red_lgC"/>
    <property type="match status" value="2"/>
</dbReference>
<keyword evidence="8" id="KW-0560">Oxidoreductase</keyword>
<dbReference type="Gene3D" id="3.10.28.10">
    <property type="entry name" value="Homing endonucleases"/>
    <property type="match status" value="1"/>
</dbReference>
<dbReference type="EC" id="1.17.4.1" evidence="2"/>
<dbReference type="AlphaFoldDB" id="A0A6C0DWB6"/>
<dbReference type="UniPathway" id="UPA00326"/>
<dbReference type="InterPro" id="IPR008926">
    <property type="entry name" value="RNR_R1-su_N"/>
</dbReference>
<name>A0A6C0DWB6_9ZZZZ</name>
<dbReference type="PROSITE" id="PS50819">
    <property type="entry name" value="INTEIN_ENDONUCLEASE"/>
    <property type="match status" value="1"/>
</dbReference>
<dbReference type="EMBL" id="MN739679">
    <property type="protein sequence ID" value="QHT20620.1"/>
    <property type="molecule type" value="Genomic_DNA"/>
</dbReference>
<comment type="similarity">
    <text evidence="1">Belongs to the ribonucleoside diphosphate reductase large chain family.</text>
</comment>
<dbReference type="InterPro" id="IPR005144">
    <property type="entry name" value="ATP-cone_dom"/>
</dbReference>
<dbReference type="PROSITE" id="PS51161">
    <property type="entry name" value="ATP_CONE"/>
    <property type="match status" value="1"/>
</dbReference>
<organism evidence="12">
    <name type="scientific">viral metagenome</name>
    <dbReference type="NCBI Taxonomy" id="1070528"/>
    <lineage>
        <taxon>unclassified sequences</taxon>
        <taxon>metagenomes</taxon>
        <taxon>organismal metagenomes</taxon>
    </lineage>
</organism>
<accession>A0A6C0DWB6</accession>
<reference evidence="12" key="1">
    <citation type="journal article" date="2020" name="Nature">
        <title>Giant virus diversity and host interactions through global metagenomics.</title>
        <authorList>
            <person name="Schulz F."/>
            <person name="Roux S."/>
            <person name="Paez-Espino D."/>
            <person name="Jungbluth S."/>
            <person name="Walsh D.A."/>
            <person name="Denef V.J."/>
            <person name="McMahon K.D."/>
            <person name="Konstantinidis K.T."/>
            <person name="Eloe-Fadrosh E.A."/>
            <person name="Kyrpides N.C."/>
            <person name="Woyke T."/>
        </authorList>
    </citation>
    <scope>NUCLEOTIDE SEQUENCE</scope>
    <source>
        <strain evidence="12">GVMAG-M-3300023174-68</strain>
    </source>
</reference>
<dbReference type="GO" id="GO:0005971">
    <property type="term" value="C:ribonucleoside-diphosphate reductase complex"/>
    <property type="evidence" value="ECO:0007669"/>
    <property type="project" value="TreeGrafter"/>
</dbReference>
<protein>
    <recommendedName>
        <fullName evidence="2">ribonucleoside-diphosphate reductase</fullName>
        <ecNumber evidence="2">1.17.4.1</ecNumber>
    </recommendedName>
</protein>
<evidence type="ECO:0000259" key="10">
    <source>
        <dbReference type="PROSITE" id="PS50819"/>
    </source>
</evidence>
<keyword evidence="7" id="KW-0651">Protein splicing</keyword>
<dbReference type="PANTHER" id="PTHR11573">
    <property type="entry name" value="RIBONUCLEOSIDE-DIPHOSPHATE REDUCTASE LARGE CHAIN"/>
    <property type="match status" value="1"/>
</dbReference>
<dbReference type="SUPFAM" id="SSF51294">
    <property type="entry name" value="Hedgehog/intein (Hint) domain"/>
    <property type="match status" value="1"/>
</dbReference>
<dbReference type="InterPro" id="IPR039718">
    <property type="entry name" value="Rrm1"/>
</dbReference>
<evidence type="ECO:0000256" key="3">
    <source>
        <dbReference type="ARBA" id="ARBA00022533"/>
    </source>
</evidence>
<dbReference type="CDD" id="cd00081">
    <property type="entry name" value="Hint"/>
    <property type="match status" value="1"/>
</dbReference>
<feature type="domain" description="ATP-cone" evidence="11">
    <location>
        <begin position="1"/>
        <end position="94"/>
    </location>
</feature>
<dbReference type="InterPro" id="IPR003587">
    <property type="entry name" value="Hint_dom_N"/>
</dbReference>
<dbReference type="InterPro" id="IPR013346">
    <property type="entry name" value="NrdE_NrdA_C"/>
</dbReference>
<evidence type="ECO:0000256" key="2">
    <source>
        <dbReference type="ARBA" id="ARBA00012274"/>
    </source>
</evidence>
<dbReference type="PROSITE" id="PS50818">
    <property type="entry name" value="INTEIN_C_TER"/>
    <property type="match status" value="1"/>
</dbReference>
<keyword evidence="5" id="KW-0068">Autocatalytic cleavage</keyword>
<dbReference type="Gene3D" id="3.20.70.20">
    <property type="match status" value="2"/>
</dbReference>
<keyword evidence="4" id="KW-0547">Nucleotide-binding</keyword>
<proteinExistence type="inferred from homology"/>
<dbReference type="PRINTS" id="PR00379">
    <property type="entry name" value="INTEIN"/>
</dbReference>
<evidence type="ECO:0000256" key="9">
    <source>
        <dbReference type="ARBA" id="ARBA00023116"/>
    </source>
</evidence>
<dbReference type="SUPFAM" id="SSF51998">
    <property type="entry name" value="PFL-like glycyl radical enzymes"/>
    <property type="match status" value="2"/>
</dbReference>
<keyword evidence="6" id="KW-0067">ATP-binding</keyword>
<dbReference type="InterPro" id="IPR006141">
    <property type="entry name" value="Intein_N"/>
</dbReference>
<dbReference type="PROSITE" id="PS50817">
    <property type="entry name" value="INTEIN_N_TER"/>
    <property type="match status" value="1"/>
</dbReference>
<evidence type="ECO:0000256" key="5">
    <source>
        <dbReference type="ARBA" id="ARBA00022813"/>
    </source>
</evidence>
<keyword evidence="9" id="KW-0215">Deoxyribonucleotide synthesis</keyword>
<dbReference type="GO" id="GO:0009263">
    <property type="term" value="P:deoxyribonucleotide biosynthetic process"/>
    <property type="evidence" value="ECO:0007669"/>
    <property type="project" value="UniProtKB-KW"/>
</dbReference>